<evidence type="ECO:0000313" key="3">
    <source>
        <dbReference type="Proteomes" id="UP000602198"/>
    </source>
</evidence>
<name>A0ABS1LZU1_9NOCA</name>
<dbReference type="InterPro" id="IPR010982">
    <property type="entry name" value="Lambda_DNA-bd_dom_sf"/>
</dbReference>
<feature type="domain" description="DUF5753" evidence="1">
    <location>
        <begin position="101"/>
        <end position="267"/>
    </location>
</feature>
<sequence length="274" mass="30992">MPAILGAEFKRLRLAAHITQQRTGNNLYFNPSKISRLESGRSRFLESDVSKLLCQYRVPPREHPRYLAWGRSVHNPWWPDTSGGPDGGGLQHLLDLARHRLIRRYETAAIPELLQTPAYARAALSLTYPDLPDHELDLLRDARIRGQWILNTEHAPTLWLVIEEAALLRPIAESADWQAQLTHLSQLARRPRLVVQVLPTRGCGPATIDHSFTYHRFADPHLPDLACVRELTGTHCHDQPQETDRYLQAADQLAQLALSPADSLAYISALRRAA</sequence>
<proteinExistence type="predicted"/>
<dbReference type="InterPro" id="IPR043917">
    <property type="entry name" value="DUF5753"/>
</dbReference>
<dbReference type="Proteomes" id="UP000602198">
    <property type="component" value="Unassembled WGS sequence"/>
</dbReference>
<dbReference type="RefSeq" id="WP_201944587.1">
    <property type="nucleotide sequence ID" value="NZ_JAERRJ010000002.1"/>
</dbReference>
<reference evidence="2 3" key="1">
    <citation type="submission" date="2021-01" db="EMBL/GenBank/DDBJ databases">
        <title>WGS of actinomycetes isolated from Thailand.</title>
        <authorList>
            <person name="Thawai C."/>
        </authorList>
    </citation>
    <scope>NUCLEOTIDE SEQUENCE [LARGE SCALE GENOMIC DNA]</scope>
    <source>
        <strain evidence="2 3">LPG 2</strain>
    </source>
</reference>
<organism evidence="2 3">
    <name type="scientific">Nocardia acididurans</name>
    <dbReference type="NCBI Taxonomy" id="2802282"/>
    <lineage>
        <taxon>Bacteria</taxon>
        <taxon>Bacillati</taxon>
        <taxon>Actinomycetota</taxon>
        <taxon>Actinomycetes</taxon>
        <taxon>Mycobacteriales</taxon>
        <taxon>Nocardiaceae</taxon>
        <taxon>Nocardia</taxon>
    </lineage>
</organism>
<dbReference type="InterPro" id="IPR001387">
    <property type="entry name" value="Cro/C1-type_HTH"/>
</dbReference>
<protein>
    <submittedName>
        <fullName evidence="2">Helix-turn-helix transcriptional regulator</fullName>
    </submittedName>
</protein>
<dbReference type="Pfam" id="PF13560">
    <property type="entry name" value="HTH_31"/>
    <property type="match status" value="1"/>
</dbReference>
<gene>
    <name evidence="2" type="ORF">JK358_05985</name>
</gene>
<comment type="caution">
    <text evidence="2">The sequence shown here is derived from an EMBL/GenBank/DDBJ whole genome shotgun (WGS) entry which is preliminary data.</text>
</comment>
<dbReference type="Pfam" id="PF19054">
    <property type="entry name" value="DUF5753"/>
    <property type="match status" value="1"/>
</dbReference>
<accession>A0ABS1LZU1</accession>
<evidence type="ECO:0000259" key="1">
    <source>
        <dbReference type="Pfam" id="PF19054"/>
    </source>
</evidence>
<keyword evidence="3" id="KW-1185">Reference proteome</keyword>
<dbReference type="Gene3D" id="1.10.260.40">
    <property type="entry name" value="lambda repressor-like DNA-binding domains"/>
    <property type="match status" value="1"/>
</dbReference>
<dbReference type="EMBL" id="JAERRJ010000002">
    <property type="protein sequence ID" value="MBL1073938.1"/>
    <property type="molecule type" value="Genomic_DNA"/>
</dbReference>
<dbReference type="CDD" id="cd00093">
    <property type="entry name" value="HTH_XRE"/>
    <property type="match status" value="1"/>
</dbReference>
<evidence type="ECO:0000313" key="2">
    <source>
        <dbReference type="EMBL" id="MBL1073938.1"/>
    </source>
</evidence>